<name>A0ABR2VMN6_9FUNG</name>
<keyword evidence="8" id="KW-1185">Reference proteome</keyword>
<comment type="caution">
    <text evidence="7">The sequence shown here is derived from an EMBL/GenBank/DDBJ whole genome shotgun (WGS) entry which is preliminary data.</text>
</comment>
<feature type="compositionally biased region" description="Basic and acidic residues" evidence="6">
    <location>
        <begin position="42"/>
        <end position="54"/>
    </location>
</feature>
<dbReference type="Proteomes" id="UP001479436">
    <property type="component" value="Unassembled WGS sequence"/>
</dbReference>
<organism evidence="7 8">
    <name type="scientific">Basidiobolus ranarum</name>
    <dbReference type="NCBI Taxonomy" id="34480"/>
    <lineage>
        <taxon>Eukaryota</taxon>
        <taxon>Fungi</taxon>
        <taxon>Fungi incertae sedis</taxon>
        <taxon>Zoopagomycota</taxon>
        <taxon>Entomophthoromycotina</taxon>
        <taxon>Basidiobolomycetes</taxon>
        <taxon>Basidiobolales</taxon>
        <taxon>Basidiobolaceae</taxon>
        <taxon>Basidiobolus</taxon>
    </lineage>
</organism>
<dbReference type="PANTHER" id="PTHR21337:SF0">
    <property type="entry name" value="PHOSPHO-2-DEHYDRO-3-DEOXYHEPTONATE ALDOLASE"/>
    <property type="match status" value="1"/>
</dbReference>
<reference evidence="7 8" key="1">
    <citation type="submission" date="2023-04" db="EMBL/GenBank/DDBJ databases">
        <title>Genome of Basidiobolus ranarum AG-B5.</title>
        <authorList>
            <person name="Stajich J.E."/>
            <person name="Carter-House D."/>
            <person name="Gryganskyi A."/>
        </authorList>
    </citation>
    <scope>NUCLEOTIDE SEQUENCE [LARGE SCALE GENOMIC DNA]</scope>
    <source>
        <strain evidence="7 8">AG-B5</strain>
    </source>
</reference>
<keyword evidence="5" id="KW-0057">Aromatic amino acid biosynthesis</keyword>
<proteinExistence type="inferred from homology"/>
<dbReference type="Pfam" id="PF01474">
    <property type="entry name" value="DAHP_synth_2"/>
    <property type="match status" value="1"/>
</dbReference>
<sequence length="54" mass="5991">MPVVRIARMAGQYAKPRSKPTEIVNGEEVLSFRGDNVNGIDPTDRKPDPQRLLG</sequence>
<gene>
    <name evidence="7" type="primary">ARO8</name>
    <name evidence="7" type="ORF">K7432_015725</name>
</gene>
<comment type="pathway">
    <text evidence="1 5">Metabolic intermediate biosynthesis; chorismate biosynthesis; chorismate from D-erythrose 4-phosphate and phosphoenolpyruvate: step 1/7.</text>
</comment>
<evidence type="ECO:0000256" key="3">
    <source>
        <dbReference type="ARBA" id="ARBA00022679"/>
    </source>
</evidence>
<dbReference type="GO" id="GO:0008483">
    <property type="term" value="F:transaminase activity"/>
    <property type="evidence" value="ECO:0007669"/>
    <property type="project" value="UniProtKB-KW"/>
</dbReference>
<accession>A0ABR2VMN6</accession>
<evidence type="ECO:0000256" key="6">
    <source>
        <dbReference type="SAM" id="MobiDB-lite"/>
    </source>
</evidence>
<keyword evidence="5" id="KW-0028">Amino-acid biosynthesis</keyword>
<comment type="catalytic activity">
    <reaction evidence="4 5">
        <text>D-erythrose 4-phosphate + phosphoenolpyruvate + H2O = 7-phospho-2-dehydro-3-deoxy-D-arabino-heptonate + phosphate</text>
        <dbReference type="Rhea" id="RHEA:14717"/>
        <dbReference type="ChEBI" id="CHEBI:15377"/>
        <dbReference type="ChEBI" id="CHEBI:16897"/>
        <dbReference type="ChEBI" id="CHEBI:43474"/>
        <dbReference type="ChEBI" id="CHEBI:58394"/>
        <dbReference type="ChEBI" id="CHEBI:58702"/>
        <dbReference type="EC" id="2.5.1.54"/>
    </reaction>
</comment>
<dbReference type="Gene3D" id="3.20.20.70">
    <property type="entry name" value="Aldolase class I"/>
    <property type="match status" value="1"/>
</dbReference>
<dbReference type="InterPro" id="IPR013785">
    <property type="entry name" value="Aldolase_TIM"/>
</dbReference>
<keyword evidence="7" id="KW-0032">Aminotransferase</keyword>
<evidence type="ECO:0000256" key="5">
    <source>
        <dbReference type="RuleBase" id="RU363071"/>
    </source>
</evidence>
<evidence type="ECO:0000256" key="4">
    <source>
        <dbReference type="ARBA" id="ARBA00047508"/>
    </source>
</evidence>
<evidence type="ECO:0000313" key="8">
    <source>
        <dbReference type="Proteomes" id="UP001479436"/>
    </source>
</evidence>
<evidence type="ECO:0000256" key="2">
    <source>
        <dbReference type="ARBA" id="ARBA00008911"/>
    </source>
</evidence>
<evidence type="ECO:0000313" key="7">
    <source>
        <dbReference type="EMBL" id="KAK9681175.1"/>
    </source>
</evidence>
<keyword evidence="3 5" id="KW-0808">Transferase</keyword>
<comment type="similarity">
    <text evidence="2 5">Belongs to the class-II DAHP synthase family.</text>
</comment>
<dbReference type="InterPro" id="IPR002480">
    <property type="entry name" value="DAHP_synth_2"/>
</dbReference>
<dbReference type="GO" id="GO:0003849">
    <property type="term" value="F:3-deoxy-7-phosphoheptulonate synthase activity"/>
    <property type="evidence" value="ECO:0007669"/>
    <property type="project" value="UniProtKB-EC"/>
</dbReference>
<feature type="region of interest" description="Disordered" evidence="6">
    <location>
        <begin position="33"/>
        <end position="54"/>
    </location>
</feature>
<protein>
    <recommendedName>
        <fullName evidence="5">Phospho-2-dehydro-3-deoxyheptonate aldolase</fullName>
        <ecNumber evidence="5">2.5.1.54</ecNumber>
    </recommendedName>
</protein>
<evidence type="ECO:0000256" key="1">
    <source>
        <dbReference type="ARBA" id="ARBA00004688"/>
    </source>
</evidence>
<dbReference type="SUPFAM" id="SSF51569">
    <property type="entry name" value="Aldolase"/>
    <property type="match status" value="1"/>
</dbReference>
<dbReference type="EMBL" id="JASJQH010009115">
    <property type="protein sequence ID" value="KAK9681175.1"/>
    <property type="molecule type" value="Genomic_DNA"/>
</dbReference>
<dbReference type="PANTHER" id="PTHR21337">
    <property type="entry name" value="PHOSPHO-2-DEHYDRO-3-DEOXYHEPTONATE ALDOLASE 1, 2"/>
    <property type="match status" value="1"/>
</dbReference>
<dbReference type="EC" id="2.5.1.54" evidence="5"/>